<proteinExistence type="predicted"/>
<evidence type="ECO:0000313" key="4">
    <source>
        <dbReference type="Proteomes" id="UP000515369"/>
    </source>
</evidence>
<dbReference type="InterPro" id="IPR000639">
    <property type="entry name" value="Epox_hydrolase-like"/>
</dbReference>
<dbReference type="PRINTS" id="PR00111">
    <property type="entry name" value="ABHYDROLASE"/>
</dbReference>
<reference evidence="3 4" key="1">
    <citation type="submission" date="2020-07" db="EMBL/GenBank/DDBJ databases">
        <title>Spirosoma foliorum sp. nov., isolated from the leaves on the Nejang mountain Korea, Republic of.</title>
        <authorList>
            <person name="Ho H."/>
            <person name="Lee Y.-J."/>
            <person name="Nurcahyanto D.-A."/>
            <person name="Kim S.-G."/>
        </authorList>
    </citation>
    <scope>NUCLEOTIDE SEQUENCE [LARGE SCALE GENOMIC DNA]</scope>
    <source>
        <strain evidence="3 4">PL0136</strain>
    </source>
</reference>
<dbReference type="PRINTS" id="PR00412">
    <property type="entry name" value="EPOXHYDRLASE"/>
</dbReference>
<dbReference type="Gene3D" id="3.40.50.1820">
    <property type="entry name" value="alpha/beta hydrolase"/>
    <property type="match status" value="1"/>
</dbReference>
<protein>
    <submittedName>
        <fullName evidence="3">Alpha/beta hydrolase</fullName>
    </submittedName>
</protein>
<feature type="domain" description="AB hydrolase-1" evidence="2">
    <location>
        <begin position="37"/>
        <end position="139"/>
    </location>
</feature>
<gene>
    <name evidence="3" type="ORF">H3H32_13240</name>
</gene>
<dbReference type="RefSeq" id="WP_182463158.1">
    <property type="nucleotide sequence ID" value="NZ_CP059732.1"/>
</dbReference>
<sequence>MTTNSDKTRPEPSFQHNQVTVDGVSIHVISAGQATKPAVLFLHGFPQSWLAFRNVMTSLADEFYTLAIDLPGIGESEKIPTNDTLTIAHYVKGVLAELGLTNVTLVGHDLGGMVTYAFLRAYPTDLARAVIMNVVVPGVDPWNLVKQNPHIWHFPFHSIPDLPEALVMGKQRIYFDYFFNTISAKPDKIDEQARNAYAEAYASYDALHTGFEWYRAFGQDEKENIAAKGELVQTPLLYLRGEHEYGTIEDYLTGFRESGLVNVSGQIIPGSGHYAPEEAPDEVANRLRAFVQ</sequence>
<keyword evidence="4" id="KW-1185">Reference proteome</keyword>
<accession>A0A7G5H3T8</accession>
<name>A0A7G5H3T8_9BACT</name>
<keyword evidence="1 3" id="KW-0378">Hydrolase</keyword>
<dbReference type="InterPro" id="IPR000073">
    <property type="entry name" value="AB_hydrolase_1"/>
</dbReference>
<dbReference type="AlphaFoldDB" id="A0A7G5H3T8"/>
<evidence type="ECO:0000256" key="1">
    <source>
        <dbReference type="ARBA" id="ARBA00022801"/>
    </source>
</evidence>
<dbReference type="InterPro" id="IPR029058">
    <property type="entry name" value="AB_hydrolase_fold"/>
</dbReference>
<dbReference type="EMBL" id="CP059732">
    <property type="protein sequence ID" value="QMW05780.1"/>
    <property type="molecule type" value="Genomic_DNA"/>
</dbReference>
<evidence type="ECO:0000313" key="3">
    <source>
        <dbReference type="EMBL" id="QMW05780.1"/>
    </source>
</evidence>
<dbReference type="SUPFAM" id="SSF53474">
    <property type="entry name" value="alpha/beta-Hydrolases"/>
    <property type="match status" value="1"/>
</dbReference>
<dbReference type="Pfam" id="PF00561">
    <property type="entry name" value="Abhydrolase_1"/>
    <property type="match status" value="1"/>
</dbReference>
<dbReference type="GO" id="GO:0016787">
    <property type="term" value="F:hydrolase activity"/>
    <property type="evidence" value="ECO:0007669"/>
    <property type="project" value="UniProtKB-KW"/>
</dbReference>
<dbReference type="PANTHER" id="PTHR43329">
    <property type="entry name" value="EPOXIDE HYDROLASE"/>
    <property type="match status" value="1"/>
</dbReference>
<dbReference type="Proteomes" id="UP000515369">
    <property type="component" value="Chromosome"/>
</dbReference>
<organism evidence="3 4">
    <name type="scientific">Spirosoma foliorum</name>
    <dbReference type="NCBI Taxonomy" id="2710596"/>
    <lineage>
        <taxon>Bacteria</taxon>
        <taxon>Pseudomonadati</taxon>
        <taxon>Bacteroidota</taxon>
        <taxon>Cytophagia</taxon>
        <taxon>Cytophagales</taxon>
        <taxon>Cytophagaceae</taxon>
        <taxon>Spirosoma</taxon>
    </lineage>
</organism>
<dbReference type="KEGG" id="sfol:H3H32_13240"/>
<evidence type="ECO:0000259" key="2">
    <source>
        <dbReference type="Pfam" id="PF00561"/>
    </source>
</evidence>